<feature type="region of interest" description="Disordered" evidence="1">
    <location>
        <begin position="126"/>
        <end position="149"/>
    </location>
</feature>
<reference evidence="2" key="1">
    <citation type="submission" date="2018-11" db="EMBL/GenBank/DDBJ databases">
        <authorList>
            <consortium name="Pathogen Informatics"/>
        </authorList>
    </citation>
    <scope>NUCLEOTIDE SEQUENCE</scope>
</reference>
<dbReference type="EMBL" id="CAAALY010003331">
    <property type="protein sequence ID" value="VEL08182.1"/>
    <property type="molecule type" value="Genomic_DNA"/>
</dbReference>
<dbReference type="Proteomes" id="UP000784294">
    <property type="component" value="Unassembled WGS sequence"/>
</dbReference>
<evidence type="ECO:0000313" key="3">
    <source>
        <dbReference type="Proteomes" id="UP000784294"/>
    </source>
</evidence>
<sequence>MKDCTMTEAPSIASRKQTSAEGQALEAYLQDVSVYSQTNQLSGFIDSGNHFINGVTSLSQDIETPNRDQALSPKSESLYAPNLCEISYEKLHQPQFGMISPSKIKKNINKFVQTNRNCTMSFEVPHNKFTESSHRNSSQLIPTEKQTKPIRGQQLLLLSQGEDSGNDQKTGNIPTFQSNAFTTTRCSSGGPLDVRSDTLMFHHHHPKKKLMKQVADVSIFRTPVQSIECPCPSPPVRNGVETTRNQLSKQLYKIRTELPSTGFAAQSNRSMAPSSLGDIIPMSYNTTNESFPHIYSRHSPTAKTDFFVAGKADKLSLVEGRRRKSFGSAFYPQPIELCTNGSSVSGAAARLSEHASDGEEQNDKVSESYEKMVPQKKRGKIYNNSSILNAIIREIPNKKE</sequence>
<proteinExistence type="predicted"/>
<feature type="region of interest" description="Disordered" evidence="1">
    <location>
        <begin position="350"/>
        <end position="373"/>
    </location>
</feature>
<name>A0A3S4ZVH5_9PLAT</name>
<protein>
    <submittedName>
        <fullName evidence="2">Uncharacterized protein</fullName>
    </submittedName>
</protein>
<gene>
    <name evidence="2" type="ORF">PXEA_LOCUS1622</name>
</gene>
<keyword evidence="3" id="KW-1185">Reference proteome</keyword>
<comment type="caution">
    <text evidence="2">The sequence shown here is derived from an EMBL/GenBank/DDBJ whole genome shotgun (WGS) entry which is preliminary data.</text>
</comment>
<evidence type="ECO:0000256" key="1">
    <source>
        <dbReference type="SAM" id="MobiDB-lite"/>
    </source>
</evidence>
<accession>A0A3S4ZVH5</accession>
<feature type="compositionally biased region" description="Basic and acidic residues" evidence="1">
    <location>
        <begin position="351"/>
        <end position="370"/>
    </location>
</feature>
<dbReference type="AlphaFoldDB" id="A0A3S4ZVH5"/>
<organism evidence="2 3">
    <name type="scientific">Protopolystoma xenopodis</name>
    <dbReference type="NCBI Taxonomy" id="117903"/>
    <lineage>
        <taxon>Eukaryota</taxon>
        <taxon>Metazoa</taxon>
        <taxon>Spiralia</taxon>
        <taxon>Lophotrochozoa</taxon>
        <taxon>Platyhelminthes</taxon>
        <taxon>Monogenea</taxon>
        <taxon>Polyopisthocotylea</taxon>
        <taxon>Polystomatidea</taxon>
        <taxon>Polystomatidae</taxon>
        <taxon>Protopolystoma</taxon>
    </lineage>
</organism>
<evidence type="ECO:0000313" key="2">
    <source>
        <dbReference type="EMBL" id="VEL08182.1"/>
    </source>
</evidence>